<gene>
    <name evidence="1" type="ORF">UFOVP434_3</name>
</gene>
<dbReference type="GO" id="GO:0006231">
    <property type="term" value="P:dTMP biosynthetic process"/>
    <property type="evidence" value="ECO:0007669"/>
    <property type="project" value="InterPro"/>
</dbReference>
<dbReference type="InterPro" id="IPR036098">
    <property type="entry name" value="Thymidylate_synthase_ThyX_sf"/>
</dbReference>
<dbReference type="GO" id="GO:0004799">
    <property type="term" value="F:thymidylate synthase activity"/>
    <property type="evidence" value="ECO:0007669"/>
    <property type="project" value="TreeGrafter"/>
</dbReference>
<protein>
    <submittedName>
        <fullName evidence="1">THY1 Predicted alternative thymidylate synthase</fullName>
    </submittedName>
</protein>
<dbReference type="EMBL" id="LR796415">
    <property type="protein sequence ID" value="CAB4142341.1"/>
    <property type="molecule type" value="Genomic_DNA"/>
</dbReference>
<dbReference type="SUPFAM" id="SSF69796">
    <property type="entry name" value="Thymidylate synthase-complementing protein Thy1"/>
    <property type="match status" value="2"/>
</dbReference>
<dbReference type="GO" id="GO:0070402">
    <property type="term" value="F:NADPH binding"/>
    <property type="evidence" value="ECO:0007669"/>
    <property type="project" value="TreeGrafter"/>
</dbReference>
<dbReference type="GO" id="GO:0050797">
    <property type="term" value="F:thymidylate synthase (FAD) activity"/>
    <property type="evidence" value="ECO:0007669"/>
    <property type="project" value="InterPro"/>
</dbReference>
<dbReference type="GO" id="GO:0050660">
    <property type="term" value="F:flavin adenine dinucleotide binding"/>
    <property type="evidence" value="ECO:0007669"/>
    <property type="project" value="InterPro"/>
</dbReference>
<dbReference type="PROSITE" id="PS51331">
    <property type="entry name" value="THYX"/>
    <property type="match status" value="1"/>
</dbReference>
<evidence type="ECO:0000313" key="1">
    <source>
        <dbReference type="EMBL" id="CAB4142341.1"/>
    </source>
</evidence>
<reference evidence="1" key="1">
    <citation type="submission" date="2020-04" db="EMBL/GenBank/DDBJ databases">
        <authorList>
            <person name="Chiriac C."/>
            <person name="Salcher M."/>
            <person name="Ghai R."/>
            <person name="Kavagutti S V."/>
        </authorList>
    </citation>
    <scope>NUCLEOTIDE SEQUENCE</scope>
</reference>
<organism evidence="1">
    <name type="scientific">uncultured Caudovirales phage</name>
    <dbReference type="NCBI Taxonomy" id="2100421"/>
    <lineage>
        <taxon>Viruses</taxon>
        <taxon>Duplodnaviria</taxon>
        <taxon>Heunggongvirae</taxon>
        <taxon>Uroviricota</taxon>
        <taxon>Caudoviricetes</taxon>
        <taxon>Peduoviridae</taxon>
        <taxon>Maltschvirus</taxon>
        <taxon>Maltschvirus maltsch</taxon>
    </lineage>
</organism>
<dbReference type="Pfam" id="PF02511">
    <property type="entry name" value="Thy1"/>
    <property type="match status" value="1"/>
</dbReference>
<dbReference type="Gene3D" id="3.30.1360.170">
    <property type="match status" value="2"/>
</dbReference>
<dbReference type="InterPro" id="IPR003669">
    <property type="entry name" value="Thymidylate_synthase_ThyX"/>
</dbReference>
<sequence length="310" mass="35727">MSEPTGFYPSTRIIKHTITHDPGNRTHPRELITIAGNIHRFVLSEFNTHRAFSRNSASSRAIPVEKQIDLVRNAFVEPLSWGENKPGMSAEKLISDTDLQTARQIWYDAMSAAVEHASRLKDLNVHKQIVNRILEPFLPHTIIFTADRSGLNHFLALRTHPAAQPEIQAFAFELKRTLENSVPQMLKPGELHLPFSEKTYHWEEVFNLQFTGDREEFMYSDPIYNSVATCARLSYLNHEKDQKSEDQERLFWSLFKNRHLSPFEHVAVALSGNSKISGEIRQKILSVKAPPRQNYTTAYLQLRKLIERVN</sequence>
<proteinExistence type="predicted"/>
<accession>A0A6J5M835</accession>
<dbReference type="PANTHER" id="PTHR34934:SF1">
    <property type="entry name" value="FLAVIN-DEPENDENT THYMIDYLATE SYNTHASE"/>
    <property type="match status" value="1"/>
</dbReference>
<name>A0A6J5M835_9CAUD</name>
<dbReference type="PANTHER" id="PTHR34934">
    <property type="entry name" value="FLAVIN-DEPENDENT THYMIDYLATE SYNTHASE"/>
    <property type="match status" value="1"/>
</dbReference>